<dbReference type="AlphaFoldDB" id="A0A398AYY1"/>
<dbReference type="GO" id="GO:0016036">
    <property type="term" value="P:cellular response to phosphate starvation"/>
    <property type="evidence" value="ECO:0007669"/>
    <property type="project" value="TreeGrafter"/>
</dbReference>
<dbReference type="InterPro" id="IPR005467">
    <property type="entry name" value="His_kinase_dom"/>
</dbReference>
<evidence type="ECO:0000256" key="8">
    <source>
        <dbReference type="ARBA" id="ARBA00022777"/>
    </source>
</evidence>
<sequence length="335" mass="38603">MIRLFIKERLSWILLVLFLHFLLVLVSWLDAPIPLAPILYYVFLSLIVFIIFLAVRYNSETRFYRKLIDWENQLDTNSLVEGNSPFETIVQDSLERQTDWLKQSSSRNLTTLEQEKDDLLSWIHEVKTPLTAMHLMIDRLDDEKLKAGLTYEWLRIHLLLDQQLHQKRLPFMENDLFIEKADLKPLIFKEIKDLQSWCMQKGIGFEVELKAPEALTDAKWLAFIIRQLLTNAVKYSESSDVTINSCRKNGRVVLEIKDLGIGISKKDLPRIFDKGFTSTDHRNLGSAATGMGLYLAKKAAIPLLITIDVSSVPGAGSTFRLTFPEKNEFVKITGM</sequence>
<keyword evidence="9" id="KW-0067">ATP-binding</keyword>
<dbReference type="InterPro" id="IPR004358">
    <property type="entry name" value="Sig_transdc_His_kin-like_C"/>
</dbReference>
<dbReference type="Pfam" id="PF02518">
    <property type="entry name" value="HATPase_c"/>
    <property type="match status" value="1"/>
</dbReference>
<keyword evidence="11" id="KW-0902">Two-component regulatory system</keyword>
<keyword evidence="4" id="KW-1003">Cell membrane</keyword>
<comment type="subcellular location">
    <subcellularLocation>
        <location evidence="2">Cell membrane</location>
        <topology evidence="2">Multi-pass membrane protein</topology>
    </subcellularLocation>
</comment>
<gene>
    <name evidence="15" type="ORF">D1970_19685</name>
</gene>
<evidence type="ECO:0000256" key="9">
    <source>
        <dbReference type="ARBA" id="ARBA00022840"/>
    </source>
</evidence>
<dbReference type="PROSITE" id="PS50109">
    <property type="entry name" value="HIS_KIN"/>
    <property type="match status" value="1"/>
</dbReference>
<dbReference type="PANTHER" id="PTHR45453">
    <property type="entry name" value="PHOSPHATE REGULON SENSOR PROTEIN PHOR"/>
    <property type="match status" value="1"/>
</dbReference>
<keyword evidence="12 13" id="KW-0472">Membrane</keyword>
<evidence type="ECO:0000256" key="13">
    <source>
        <dbReference type="SAM" id="Phobius"/>
    </source>
</evidence>
<dbReference type="OrthoDB" id="9780487at2"/>
<evidence type="ECO:0000256" key="2">
    <source>
        <dbReference type="ARBA" id="ARBA00004651"/>
    </source>
</evidence>
<organism evidence="15 16">
    <name type="scientific">Mesobacillus zeae</name>
    <dbReference type="NCBI Taxonomy" id="1917180"/>
    <lineage>
        <taxon>Bacteria</taxon>
        <taxon>Bacillati</taxon>
        <taxon>Bacillota</taxon>
        <taxon>Bacilli</taxon>
        <taxon>Bacillales</taxon>
        <taxon>Bacillaceae</taxon>
        <taxon>Mesobacillus</taxon>
    </lineage>
</organism>
<evidence type="ECO:0000256" key="4">
    <source>
        <dbReference type="ARBA" id="ARBA00022475"/>
    </source>
</evidence>
<dbReference type="Gene3D" id="3.30.565.10">
    <property type="entry name" value="Histidine kinase-like ATPase, C-terminal domain"/>
    <property type="match status" value="1"/>
</dbReference>
<keyword evidence="6 13" id="KW-0812">Transmembrane</keyword>
<evidence type="ECO:0000256" key="1">
    <source>
        <dbReference type="ARBA" id="ARBA00000085"/>
    </source>
</evidence>
<dbReference type="GO" id="GO:0004721">
    <property type="term" value="F:phosphoprotein phosphatase activity"/>
    <property type="evidence" value="ECO:0007669"/>
    <property type="project" value="TreeGrafter"/>
</dbReference>
<dbReference type="InterPro" id="IPR036890">
    <property type="entry name" value="HATPase_C_sf"/>
</dbReference>
<dbReference type="GO" id="GO:0005886">
    <property type="term" value="C:plasma membrane"/>
    <property type="evidence" value="ECO:0007669"/>
    <property type="project" value="UniProtKB-SubCell"/>
</dbReference>
<dbReference type="GO" id="GO:0000155">
    <property type="term" value="F:phosphorelay sensor kinase activity"/>
    <property type="evidence" value="ECO:0007669"/>
    <property type="project" value="TreeGrafter"/>
</dbReference>
<name>A0A398AYY1_9BACI</name>
<evidence type="ECO:0000256" key="6">
    <source>
        <dbReference type="ARBA" id="ARBA00022692"/>
    </source>
</evidence>
<feature type="transmembrane region" description="Helical" evidence="13">
    <location>
        <begin position="35"/>
        <end position="55"/>
    </location>
</feature>
<keyword evidence="16" id="KW-1185">Reference proteome</keyword>
<evidence type="ECO:0000313" key="16">
    <source>
        <dbReference type="Proteomes" id="UP000265816"/>
    </source>
</evidence>
<dbReference type="PANTHER" id="PTHR45453:SF2">
    <property type="entry name" value="HISTIDINE KINASE"/>
    <property type="match status" value="1"/>
</dbReference>
<feature type="transmembrane region" description="Helical" evidence="13">
    <location>
        <begin position="12"/>
        <end position="29"/>
    </location>
</feature>
<dbReference type="SUPFAM" id="SSF55874">
    <property type="entry name" value="ATPase domain of HSP90 chaperone/DNA topoisomerase II/histidine kinase"/>
    <property type="match status" value="1"/>
</dbReference>
<evidence type="ECO:0000256" key="10">
    <source>
        <dbReference type="ARBA" id="ARBA00022989"/>
    </source>
</evidence>
<comment type="caution">
    <text evidence="15">The sequence shown here is derived from an EMBL/GenBank/DDBJ whole genome shotgun (WGS) entry which is preliminary data.</text>
</comment>
<dbReference type="Proteomes" id="UP000265816">
    <property type="component" value="Unassembled WGS sequence"/>
</dbReference>
<comment type="catalytic activity">
    <reaction evidence="1">
        <text>ATP + protein L-histidine = ADP + protein N-phospho-L-histidine.</text>
        <dbReference type="EC" id="2.7.13.3"/>
    </reaction>
</comment>
<dbReference type="EMBL" id="QWVT01000040">
    <property type="protein sequence ID" value="RID82254.1"/>
    <property type="molecule type" value="Genomic_DNA"/>
</dbReference>
<feature type="domain" description="Histidine kinase" evidence="14">
    <location>
        <begin position="121"/>
        <end position="327"/>
    </location>
</feature>
<keyword evidence="7" id="KW-0547">Nucleotide-binding</keyword>
<dbReference type="RefSeq" id="WP_119114561.1">
    <property type="nucleotide sequence ID" value="NZ_CBCSEO010000018.1"/>
</dbReference>
<evidence type="ECO:0000256" key="3">
    <source>
        <dbReference type="ARBA" id="ARBA00012438"/>
    </source>
</evidence>
<evidence type="ECO:0000256" key="7">
    <source>
        <dbReference type="ARBA" id="ARBA00022741"/>
    </source>
</evidence>
<keyword evidence="10 13" id="KW-1133">Transmembrane helix</keyword>
<keyword evidence="5" id="KW-0808">Transferase</keyword>
<dbReference type="PRINTS" id="PR00344">
    <property type="entry name" value="BCTRLSENSOR"/>
</dbReference>
<evidence type="ECO:0000313" key="15">
    <source>
        <dbReference type="EMBL" id="RID82254.1"/>
    </source>
</evidence>
<accession>A0A398AYY1</accession>
<keyword evidence="8 15" id="KW-0418">Kinase</keyword>
<proteinExistence type="predicted"/>
<reference evidence="15 16" key="1">
    <citation type="submission" date="2018-08" db="EMBL/GenBank/DDBJ databases">
        <title>Bacillus jemisoniae sp. nov., Bacillus chryseoplanitiae sp. nov., Bacillus resnikiae sp. nov., and Bacillus frankliniae sp. nov., isolated from Viking spacecraft and associated surfaces.</title>
        <authorList>
            <person name="Seuylemezian A."/>
            <person name="Vaishampayan P."/>
        </authorList>
    </citation>
    <scope>NUCLEOTIDE SEQUENCE [LARGE SCALE GENOMIC DNA]</scope>
    <source>
        <strain evidence="15 16">JJ-247</strain>
    </source>
</reference>
<evidence type="ECO:0000256" key="12">
    <source>
        <dbReference type="ARBA" id="ARBA00023136"/>
    </source>
</evidence>
<dbReference type="EC" id="2.7.13.3" evidence="3"/>
<dbReference type="GO" id="GO:0005524">
    <property type="term" value="F:ATP binding"/>
    <property type="evidence" value="ECO:0007669"/>
    <property type="project" value="UniProtKB-KW"/>
</dbReference>
<dbReference type="InterPro" id="IPR003594">
    <property type="entry name" value="HATPase_dom"/>
</dbReference>
<evidence type="ECO:0000256" key="5">
    <source>
        <dbReference type="ARBA" id="ARBA00022679"/>
    </source>
</evidence>
<dbReference type="SMART" id="SM00387">
    <property type="entry name" value="HATPase_c"/>
    <property type="match status" value="1"/>
</dbReference>
<protein>
    <recommendedName>
        <fullName evidence="3">histidine kinase</fullName>
        <ecNumber evidence="3">2.7.13.3</ecNumber>
    </recommendedName>
</protein>
<dbReference type="InterPro" id="IPR050351">
    <property type="entry name" value="BphY/WalK/GraS-like"/>
</dbReference>
<evidence type="ECO:0000259" key="14">
    <source>
        <dbReference type="PROSITE" id="PS50109"/>
    </source>
</evidence>
<evidence type="ECO:0000256" key="11">
    <source>
        <dbReference type="ARBA" id="ARBA00023012"/>
    </source>
</evidence>